<dbReference type="Pfam" id="PF10411">
    <property type="entry name" value="DsbC_N"/>
    <property type="match status" value="1"/>
</dbReference>
<name>A0A1G6K5V1_9GAMM</name>
<keyword evidence="4 7" id="KW-0574">Periplasm</keyword>
<dbReference type="RefSeq" id="WP_092749965.1">
    <property type="nucleotide sequence ID" value="NZ_FMYL01000014.1"/>
</dbReference>
<feature type="domain" description="Disulphide bond isomerase DsbC/G N-terminal" evidence="8">
    <location>
        <begin position="16"/>
        <end position="82"/>
    </location>
</feature>
<dbReference type="SUPFAM" id="SSF54423">
    <property type="entry name" value="DsbC/DsbG N-terminal domain-like"/>
    <property type="match status" value="1"/>
</dbReference>
<dbReference type="PANTHER" id="PTHR35272:SF3">
    <property type="entry name" value="THIOL:DISULFIDE INTERCHANGE PROTEIN DSBC"/>
    <property type="match status" value="1"/>
</dbReference>
<feature type="signal peptide" evidence="7">
    <location>
        <begin position="1"/>
        <end position="18"/>
    </location>
</feature>
<evidence type="ECO:0000259" key="8">
    <source>
        <dbReference type="Pfam" id="PF10411"/>
    </source>
</evidence>
<dbReference type="PROSITE" id="PS00194">
    <property type="entry name" value="THIOREDOXIN_1"/>
    <property type="match status" value="1"/>
</dbReference>
<feature type="chain" id="PRO_5017105355" description="Thiol:disulfide interchange protein" evidence="7">
    <location>
        <begin position="19"/>
        <end position="231"/>
    </location>
</feature>
<dbReference type="EMBL" id="FMYL01000014">
    <property type="protein sequence ID" value="SDC25985.1"/>
    <property type="molecule type" value="Genomic_DNA"/>
</dbReference>
<evidence type="ECO:0000256" key="5">
    <source>
        <dbReference type="ARBA" id="ARBA00023157"/>
    </source>
</evidence>
<accession>A0A1G6K5V1</accession>
<evidence type="ECO:0000313" key="10">
    <source>
        <dbReference type="EMBL" id="SDC25985.1"/>
    </source>
</evidence>
<sequence length="231" mass="26123">MRQLFLCVVAVLCQSVFADVQSLKQRISLQYPKLALTDLMTTPIDHLYSARLDGQVVYLDESGEYLFTGAILRLKDQKNITQELLQNKASNLWATLPLQDAIPIVKGTGQHKIAVFSDPNCPYCQQLERELSRLNDVTIYIFMYPLRPQSEKLTKQVWCSPNSSYAWQKLMQQGINPVASLNCQNPIERNLALGQRLGFNGTPSIVFANGESNIGFLSADQIQSFWRQHGL</sequence>
<evidence type="ECO:0000256" key="6">
    <source>
        <dbReference type="ARBA" id="ARBA00023284"/>
    </source>
</evidence>
<dbReference type="InterPro" id="IPR033954">
    <property type="entry name" value="DiS-bond_Isoase_DsbC/G"/>
</dbReference>
<feature type="domain" description="Thioredoxin-like fold" evidence="9">
    <location>
        <begin position="105"/>
        <end position="223"/>
    </location>
</feature>
<evidence type="ECO:0000256" key="2">
    <source>
        <dbReference type="ARBA" id="ARBA00009813"/>
    </source>
</evidence>
<reference evidence="11" key="1">
    <citation type="submission" date="2016-09" db="EMBL/GenBank/DDBJ databases">
        <authorList>
            <person name="Varghese N."/>
            <person name="Submissions S."/>
        </authorList>
    </citation>
    <scope>NUCLEOTIDE SEQUENCE [LARGE SCALE GENOMIC DNA]</scope>
    <source>
        <strain evidence="11">ANC 4422</strain>
    </source>
</reference>
<organism evidence="10 11">
    <name type="scientific">Acinetobacter boissieri</name>
    <dbReference type="NCBI Taxonomy" id="1219383"/>
    <lineage>
        <taxon>Bacteria</taxon>
        <taxon>Pseudomonadati</taxon>
        <taxon>Pseudomonadota</taxon>
        <taxon>Gammaproteobacteria</taxon>
        <taxon>Moraxellales</taxon>
        <taxon>Moraxellaceae</taxon>
        <taxon>Acinetobacter</taxon>
    </lineage>
</organism>
<dbReference type="STRING" id="1219383.SAMN05421733_11439"/>
<dbReference type="InterPro" id="IPR036249">
    <property type="entry name" value="Thioredoxin-like_sf"/>
</dbReference>
<dbReference type="OrthoDB" id="5298214at2"/>
<dbReference type="Pfam" id="PF13098">
    <property type="entry name" value="Thioredoxin_2"/>
    <property type="match status" value="1"/>
</dbReference>
<comment type="similarity">
    <text evidence="2 7">Belongs to the thioredoxin family. DsbC subfamily.</text>
</comment>
<keyword evidence="6 7" id="KW-0676">Redox-active center</keyword>
<evidence type="ECO:0000313" key="11">
    <source>
        <dbReference type="Proteomes" id="UP000242501"/>
    </source>
</evidence>
<dbReference type="Gene3D" id="3.10.450.70">
    <property type="entry name" value="Disulphide bond isomerase, DsbC/G, N-terminal"/>
    <property type="match status" value="1"/>
</dbReference>
<evidence type="ECO:0000256" key="7">
    <source>
        <dbReference type="RuleBase" id="RU364038"/>
    </source>
</evidence>
<dbReference type="Proteomes" id="UP000242501">
    <property type="component" value="Unassembled WGS sequence"/>
</dbReference>
<dbReference type="InterPro" id="IPR017937">
    <property type="entry name" value="Thioredoxin_CS"/>
</dbReference>
<dbReference type="AlphaFoldDB" id="A0A1G6K5V1"/>
<dbReference type="GO" id="GO:0042597">
    <property type="term" value="C:periplasmic space"/>
    <property type="evidence" value="ECO:0007669"/>
    <property type="project" value="UniProtKB-SubCell"/>
</dbReference>
<dbReference type="SUPFAM" id="SSF52833">
    <property type="entry name" value="Thioredoxin-like"/>
    <property type="match status" value="1"/>
</dbReference>
<dbReference type="InterPro" id="IPR009094">
    <property type="entry name" value="DiS-bond_isomerase_DsbC/G_N_sf"/>
</dbReference>
<keyword evidence="3 7" id="KW-0732">Signal</keyword>
<dbReference type="InterPro" id="IPR012336">
    <property type="entry name" value="Thioredoxin-like_fold"/>
</dbReference>
<evidence type="ECO:0000256" key="4">
    <source>
        <dbReference type="ARBA" id="ARBA00022764"/>
    </source>
</evidence>
<keyword evidence="11" id="KW-1185">Reference proteome</keyword>
<protein>
    <recommendedName>
        <fullName evidence="7">Thiol:disulfide interchange protein</fullName>
    </recommendedName>
</protein>
<evidence type="ECO:0000259" key="9">
    <source>
        <dbReference type="Pfam" id="PF13098"/>
    </source>
</evidence>
<dbReference type="InterPro" id="IPR051470">
    <property type="entry name" value="Thiol:disulfide_interchange"/>
</dbReference>
<proteinExistence type="inferred from homology"/>
<evidence type="ECO:0000256" key="1">
    <source>
        <dbReference type="ARBA" id="ARBA00004418"/>
    </source>
</evidence>
<keyword evidence="5" id="KW-1015">Disulfide bond</keyword>
<gene>
    <name evidence="10" type="ORF">SAMN05421733_11439</name>
</gene>
<dbReference type="Gene3D" id="3.40.30.10">
    <property type="entry name" value="Glutaredoxin"/>
    <property type="match status" value="1"/>
</dbReference>
<dbReference type="InterPro" id="IPR018950">
    <property type="entry name" value="DiS-bond_isomerase_DsbC/G_N"/>
</dbReference>
<comment type="function">
    <text evidence="7">Required for disulfide bond formation in some periplasmic proteins. Acts by transferring its disulfide bond to other proteins and is reduced in the process.</text>
</comment>
<dbReference type="CDD" id="cd03020">
    <property type="entry name" value="DsbA_DsbC_DsbG"/>
    <property type="match status" value="1"/>
</dbReference>
<comment type="subcellular location">
    <subcellularLocation>
        <location evidence="1 7">Periplasm</location>
    </subcellularLocation>
</comment>
<dbReference type="PANTHER" id="PTHR35272">
    <property type="entry name" value="THIOL:DISULFIDE INTERCHANGE PROTEIN DSBC-RELATED"/>
    <property type="match status" value="1"/>
</dbReference>
<evidence type="ECO:0000256" key="3">
    <source>
        <dbReference type="ARBA" id="ARBA00022729"/>
    </source>
</evidence>